<organism evidence="12 13">
    <name type="scientific">Cellvibrio polysaccharolyticus</name>
    <dbReference type="NCBI Taxonomy" id="2082724"/>
    <lineage>
        <taxon>Bacteria</taxon>
        <taxon>Pseudomonadati</taxon>
        <taxon>Pseudomonadota</taxon>
        <taxon>Gammaproteobacteria</taxon>
        <taxon>Cellvibrionales</taxon>
        <taxon>Cellvibrionaceae</taxon>
        <taxon>Cellvibrio</taxon>
    </lineage>
</organism>
<reference evidence="12" key="1">
    <citation type="submission" date="2018-07" db="EMBL/GenBank/DDBJ databases">
        <title>Genome assembly of strain Ka43.</title>
        <authorList>
            <person name="Kukolya J."/>
            <person name="Nagy I."/>
            <person name="Horvath B."/>
            <person name="Toth A."/>
        </authorList>
    </citation>
    <scope>NUCLEOTIDE SEQUENCE</scope>
    <source>
        <strain evidence="12">KB43</strain>
    </source>
</reference>
<evidence type="ECO:0000256" key="4">
    <source>
        <dbReference type="ARBA" id="ARBA00022618"/>
    </source>
</evidence>
<accession>A0A928V433</accession>
<keyword evidence="5 9" id="KW-0812">Transmembrane</keyword>
<dbReference type="Pfam" id="PF08478">
    <property type="entry name" value="POTRA_1"/>
    <property type="match status" value="1"/>
</dbReference>
<keyword evidence="13" id="KW-1185">Reference proteome</keyword>
<evidence type="ECO:0000256" key="6">
    <source>
        <dbReference type="ARBA" id="ARBA00022989"/>
    </source>
</evidence>
<sequence length="292" mass="33754">MDQDERFARREPLVAPYDRGEQRIRRERGYRNVMPSGSGNESGQEGKGNRFRYARIIGSSLFVIVLVVGAFFAAGPLMTFLERPLTRVTVEGEFLYVSKQRTSDLISAELDDDFLQLDLMRLKQVLESDPWVEHASLGRRWPDTLLVRIVEQKPIARWGDNGFMNQRGEIIQVDSTGQLGDLPGLYGTEADAWLLMQQYQDLSRLLRTRGLEVVALRCDDKRAWRMTLKNDIEVVIGRDQVMEKMRRFISVYDEHLHRYWLDVKSIDVRYTNGIAVQWIPESEAGAHFIKSS</sequence>
<comment type="similarity">
    <text evidence="9">Belongs to the FtsQ/DivIB family. FtsQ subfamily.</text>
</comment>
<evidence type="ECO:0000313" key="12">
    <source>
        <dbReference type="EMBL" id="MBE8718403.1"/>
    </source>
</evidence>
<keyword evidence="4 9" id="KW-0132">Cell division</keyword>
<keyword evidence="7 9" id="KW-0472">Membrane</keyword>
<evidence type="ECO:0000256" key="10">
    <source>
        <dbReference type="SAM" id="MobiDB-lite"/>
    </source>
</evidence>
<dbReference type="Proteomes" id="UP000652567">
    <property type="component" value="Unassembled WGS sequence"/>
</dbReference>
<dbReference type="InterPro" id="IPR013685">
    <property type="entry name" value="POTRA_FtsQ_type"/>
</dbReference>
<protein>
    <recommendedName>
        <fullName evidence="9">Cell division protein FtsQ</fullName>
    </recommendedName>
</protein>
<dbReference type="Pfam" id="PF03799">
    <property type="entry name" value="FtsQ_DivIB_C"/>
    <property type="match status" value="1"/>
</dbReference>
<dbReference type="InterPro" id="IPR026579">
    <property type="entry name" value="FtsQ"/>
</dbReference>
<dbReference type="PROSITE" id="PS51779">
    <property type="entry name" value="POTRA"/>
    <property type="match status" value="1"/>
</dbReference>
<evidence type="ECO:0000256" key="5">
    <source>
        <dbReference type="ARBA" id="ARBA00022692"/>
    </source>
</evidence>
<dbReference type="GO" id="GO:0005886">
    <property type="term" value="C:plasma membrane"/>
    <property type="evidence" value="ECO:0007669"/>
    <property type="project" value="UniProtKB-SubCell"/>
</dbReference>
<keyword evidence="2 9" id="KW-1003">Cell membrane</keyword>
<dbReference type="AlphaFoldDB" id="A0A928V433"/>
<evidence type="ECO:0000313" key="13">
    <source>
        <dbReference type="Proteomes" id="UP000652567"/>
    </source>
</evidence>
<evidence type="ECO:0000256" key="7">
    <source>
        <dbReference type="ARBA" id="ARBA00023136"/>
    </source>
</evidence>
<evidence type="ECO:0000256" key="3">
    <source>
        <dbReference type="ARBA" id="ARBA00022519"/>
    </source>
</evidence>
<dbReference type="PANTHER" id="PTHR35851:SF1">
    <property type="entry name" value="CELL DIVISION PROTEIN FTSQ"/>
    <property type="match status" value="1"/>
</dbReference>
<comment type="subcellular location">
    <subcellularLocation>
        <location evidence="9">Cell inner membrane</location>
        <topology evidence="9">Single-pass type II membrane protein</topology>
    </subcellularLocation>
    <subcellularLocation>
        <location evidence="1">Membrane</location>
    </subcellularLocation>
    <text evidence="9">Localizes to the division septum.</text>
</comment>
<dbReference type="InterPro" id="IPR005548">
    <property type="entry name" value="Cell_div_FtsQ/DivIB_C"/>
</dbReference>
<evidence type="ECO:0000256" key="9">
    <source>
        <dbReference type="HAMAP-Rule" id="MF_00911"/>
    </source>
</evidence>
<comment type="caution">
    <text evidence="12">The sequence shown here is derived from an EMBL/GenBank/DDBJ whole genome shotgun (WGS) entry which is preliminary data.</text>
</comment>
<keyword evidence="6 9" id="KW-1133">Transmembrane helix</keyword>
<evidence type="ECO:0000256" key="1">
    <source>
        <dbReference type="ARBA" id="ARBA00004370"/>
    </source>
</evidence>
<keyword evidence="3 9" id="KW-0997">Cell inner membrane</keyword>
<dbReference type="GO" id="GO:0090529">
    <property type="term" value="P:cell septum assembly"/>
    <property type="evidence" value="ECO:0007669"/>
    <property type="project" value="InterPro"/>
</dbReference>
<feature type="region of interest" description="Disordered" evidence="10">
    <location>
        <begin position="27"/>
        <end position="46"/>
    </location>
</feature>
<proteinExistence type="inferred from homology"/>
<dbReference type="HAMAP" id="MF_00911">
    <property type="entry name" value="FtsQ_subfam"/>
    <property type="match status" value="1"/>
</dbReference>
<dbReference type="InterPro" id="IPR034746">
    <property type="entry name" value="POTRA"/>
</dbReference>
<dbReference type="GO" id="GO:0032153">
    <property type="term" value="C:cell division site"/>
    <property type="evidence" value="ECO:0007669"/>
    <property type="project" value="UniProtKB-UniRule"/>
</dbReference>
<dbReference type="EMBL" id="PRDL01000001">
    <property type="protein sequence ID" value="MBE8718403.1"/>
    <property type="molecule type" value="Genomic_DNA"/>
</dbReference>
<feature type="transmembrane region" description="Helical" evidence="9">
    <location>
        <begin position="56"/>
        <end position="81"/>
    </location>
</feature>
<dbReference type="PANTHER" id="PTHR35851">
    <property type="entry name" value="CELL DIVISION PROTEIN FTSQ"/>
    <property type="match status" value="1"/>
</dbReference>
<comment type="function">
    <text evidence="9">Essential cell division protein. May link together the upstream cell division proteins, which are predominantly cytoplasmic, with the downstream cell division proteins, which are predominantly periplasmic. May control correct divisome assembly.</text>
</comment>
<comment type="subunit">
    <text evidence="9">Part of a complex composed of FtsB, FtsL and FtsQ.</text>
</comment>
<dbReference type="Gene3D" id="3.40.50.11690">
    <property type="entry name" value="Cell division protein FtsQ/DivIB"/>
    <property type="match status" value="1"/>
</dbReference>
<gene>
    <name evidence="9" type="primary">ftsQ</name>
    <name evidence="12" type="ORF">C4F51_14500</name>
</gene>
<keyword evidence="8 9" id="KW-0131">Cell cycle</keyword>
<dbReference type="InterPro" id="IPR045335">
    <property type="entry name" value="FtsQ_C_sf"/>
</dbReference>
<evidence type="ECO:0000256" key="8">
    <source>
        <dbReference type="ARBA" id="ARBA00023306"/>
    </source>
</evidence>
<evidence type="ECO:0000259" key="11">
    <source>
        <dbReference type="PROSITE" id="PS51779"/>
    </source>
</evidence>
<name>A0A928V433_9GAMM</name>
<dbReference type="Gene3D" id="3.10.20.310">
    <property type="entry name" value="membrane protein fhac"/>
    <property type="match status" value="1"/>
</dbReference>
<dbReference type="GO" id="GO:0043093">
    <property type="term" value="P:FtsZ-dependent cytokinesis"/>
    <property type="evidence" value="ECO:0007669"/>
    <property type="project" value="UniProtKB-UniRule"/>
</dbReference>
<dbReference type="RefSeq" id="WP_193910948.1">
    <property type="nucleotide sequence ID" value="NZ_PRDL01000001.1"/>
</dbReference>
<evidence type="ECO:0000256" key="2">
    <source>
        <dbReference type="ARBA" id="ARBA00022475"/>
    </source>
</evidence>
<feature type="domain" description="POTRA" evidence="11">
    <location>
        <begin position="83"/>
        <end position="152"/>
    </location>
</feature>